<evidence type="ECO:0000313" key="1">
    <source>
        <dbReference type="EMBL" id="KAH7687472.1"/>
    </source>
</evidence>
<name>A0ACB7WHT5_DIOAL</name>
<dbReference type="EMBL" id="CM037014">
    <property type="protein sequence ID" value="KAH7687472.1"/>
    <property type="molecule type" value="Genomic_DNA"/>
</dbReference>
<protein>
    <submittedName>
        <fullName evidence="1">Metacaspase involved in regulation of apoptosis protein</fullName>
    </submittedName>
</protein>
<keyword evidence="2" id="KW-1185">Reference proteome</keyword>
<organism evidence="1 2">
    <name type="scientific">Dioscorea alata</name>
    <name type="common">Purple yam</name>
    <dbReference type="NCBI Taxonomy" id="55571"/>
    <lineage>
        <taxon>Eukaryota</taxon>
        <taxon>Viridiplantae</taxon>
        <taxon>Streptophyta</taxon>
        <taxon>Embryophyta</taxon>
        <taxon>Tracheophyta</taxon>
        <taxon>Spermatophyta</taxon>
        <taxon>Magnoliopsida</taxon>
        <taxon>Liliopsida</taxon>
        <taxon>Dioscoreales</taxon>
        <taxon>Dioscoreaceae</taxon>
        <taxon>Dioscorea</taxon>
    </lineage>
</organism>
<sequence length="358" mass="38923">MLMLINCSHCQTPLQLPPGVKSIRCALCHAVTHVADPRSVVPSHGPASSQGFVPPPSPYGAPRGPPPSAHGRKRAVICGISYRFSRHELKGCINDAKCMKYLLINKFRFPESSIIMLTEEETDPNKIPTKHNIRMALFWLVQGCQPGDSLVFHYSGHGSQQRNYNGDEADGYDETLCPLDFETQGMIVDDEINATIVRPLPHGAKLHAIIDACHSGTVLDLPYLCRMDRNGQYWWEDHRPRSGVWKGTNGGEAISFSGCDDHQTSADTSALSKITSTGAMTFCFIQAIERGHGATYGSILNSMRTTIRSTGDAMGGGPVTSLITMLLTGGSLSGGGLRQEPQLTAGDMFDVYTKPFSL</sequence>
<gene>
    <name evidence="1" type="ORF">IHE45_04G167600</name>
</gene>
<proteinExistence type="predicted"/>
<accession>A0ACB7WHT5</accession>
<reference evidence="2" key="1">
    <citation type="journal article" date="2022" name="Nat. Commun.">
        <title>Chromosome evolution and the genetic basis of agronomically important traits in greater yam.</title>
        <authorList>
            <person name="Bredeson J.V."/>
            <person name="Lyons J.B."/>
            <person name="Oniyinde I.O."/>
            <person name="Okereke N.R."/>
            <person name="Kolade O."/>
            <person name="Nnabue I."/>
            <person name="Nwadili C.O."/>
            <person name="Hribova E."/>
            <person name="Parker M."/>
            <person name="Nwogha J."/>
            <person name="Shu S."/>
            <person name="Carlson J."/>
            <person name="Kariba R."/>
            <person name="Muthemba S."/>
            <person name="Knop K."/>
            <person name="Barton G.J."/>
            <person name="Sherwood A.V."/>
            <person name="Lopez-Montes A."/>
            <person name="Asiedu R."/>
            <person name="Jamnadass R."/>
            <person name="Muchugi A."/>
            <person name="Goodstein D."/>
            <person name="Egesi C.N."/>
            <person name="Featherston J."/>
            <person name="Asfaw A."/>
            <person name="Simpson G.G."/>
            <person name="Dolezel J."/>
            <person name="Hendre P.S."/>
            <person name="Van Deynze A."/>
            <person name="Kumar P.L."/>
            <person name="Obidiegwu J.E."/>
            <person name="Bhattacharjee R."/>
            <person name="Rokhsar D.S."/>
        </authorList>
    </citation>
    <scope>NUCLEOTIDE SEQUENCE [LARGE SCALE GENOMIC DNA]</scope>
    <source>
        <strain evidence="2">cv. TDa95/00328</strain>
    </source>
</reference>
<evidence type="ECO:0000313" key="2">
    <source>
        <dbReference type="Proteomes" id="UP000827976"/>
    </source>
</evidence>
<comment type="caution">
    <text evidence="1">The sequence shown here is derived from an EMBL/GenBank/DDBJ whole genome shotgun (WGS) entry which is preliminary data.</text>
</comment>
<dbReference type="Proteomes" id="UP000827976">
    <property type="component" value="Chromosome 4"/>
</dbReference>